<accession>A0A1G4WRE5</accession>
<dbReference type="EMBL" id="FMUB01000009">
    <property type="protein sequence ID" value="SCX27225.1"/>
    <property type="molecule type" value="Genomic_DNA"/>
</dbReference>
<protein>
    <submittedName>
        <fullName evidence="1">Uncharacterized protein</fullName>
    </submittedName>
</protein>
<dbReference type="RefSeq" id="WP_139170060.1">
    <property type="nucleotide sequence ID" value="NZ_FMUB01000009.1"/>
</dbReference>
<sequence length="72" mass="8292">MQTITEQRAAQAHEARVRRRARRGGYKLRKLRDGDGYWLIDNDTNVVVVGHAVARGCLIGYELDMIEEHLDQ</sequence>
<dbReference type="AlphaFoldDB" id="A0A1G4WRE5"/>
<gene>
    <name evidence="1" type="ORF">SAMN02799620_04251</name>
</gene>
<organism evidence="1 2">
    <name type="scientific">Mycolicibacterium fluoranthenivorans</name>
    <dbReference type="NCBI Taxonomy" id="258505"/>
    <lineage>
        <taxon>Bacteria</taxon>
        <taxon>Bacillati</taxon>
        <taxon>Actinomycetota</taxon>
        <taxon>Actinomycetes</taxon>
        <taxon>Mycobacteriales</taxon>
        <taxon>Mycobacteriaceae</taxon>
        <taxon>Mycolicibacterium</taxon>
    </lineage>
</organism>
<name>A0A1G4WRE5_9MYCO</name>
<evidence type="ECO:0000313" key="2">
    <source>
        <dbReference type="Proteomes" id="UP000199707"/>
    </source>
</evidence>
<reference evidence="2" key="1">
    <citation type="submission" date="2016-10" db="EMBL/GenBank/DDBJ databases">
        <authorList>
            <person name="Varghese N."/>
            <person name="Submissions S."/>
        </authorList>
    </citation>
    <scope>NUCLEOTIDE SEQUENCE [LARGE SCALE GENOMIC DNA]</scope>
    <source>
        <strain evidence="2">UNC267MFSha1.1M11</strain>
    </source>
</reference>
<dbReference type="Proteomes" id="UP000199707">
    <property type="component" value="Unassembled WGS sequence"/>
</dbReference>
<evidence type="ECO:0000313" key="1">
    <source>
        <dbReference type="EMBL" id="SCX27225.1"/>
    </source>
</evidence>
<proteinExistence type="predicted"/>